<dbReference type="RefSeq" id="XP_040950940.1">
    <property type="nucleotide sequence ID" value="XM_041095006.1"/>
</dbReference>
<evidence type="ECO:0000313" key="5">
    <source>
        <dbReference type="RefSeq" id="XP_040950940.1"/>
    </source>
</evidence>
<dbReference type="RefSeq" id="XP_040950938.1">
    <property type="nucleotide sequence ID" value="XM_041095004.1"/>
</dbReference>
<dbReference type="GeneID" id="107907292"/>
<evidence type="ECO:0000313" key="4">
    <source>
        <dbReference type="RefSeq" id="XP_040950939.1"/>
    </source>
</evidence>
<reference evidence="2 3" key="2">
    <citation type="submission" date="2025-05" db="UniProtKB">
        <authorList>
            <consortium name="RefSeq"/>
        </authorList>
    </citation>
    <scope>IDENTIFICATION</scope>
</reference>
<proteinExistence type="predicted"/>
<accession>A0ABM3A7W3</accession>
<sequence length="378" mass="44421">MDVPHCVINDYNSDTCKGVLKFLNKEIPSTFLTYEDERAALRMYEFLIRHANDDDLLRCHQIACHEKKCLLAFEDCLNIMEFFEEQKSDWKRRCSKRSRASWFSYIRKDFVKIFQDAARIWARKAGKSRCKSIYTENPIKCLFVTMNGSQCRVKVLPNLDGPRSKMNDDIEELKNLMDVIINYPFGSDKPDYDRFNLSPELRCFLRCLKSEFLDYISPRCLLDSPFIWGDADKCRFLINLDYLLKRRAIDLNNFNYSLDESSDGNLSNWIDALYNKPVLYKVYDYSRNSYKLLTAAAVVRFCSNVFRHYNQYADECGERKIGKIRIVRKLSEALPNLFVDLFDGCINHAYCLGDLYESDAQATVKRAFRKPLASEYRD</sequence>
<keyword evidence="1" id="KW-1185">Reference proteome</keyword>
<reference evidence="1" key="1">
    <citation type="journal article" date="2020" name="Nat. Genet.">
        <title>Genomic diversifications of five Gossypium allopolyploid species and their impact on cotton improvement.</title>
        <authorList>
            <person name="Chen Z.J."/>
            <person name="Sreedasyam A."/>
            <person name="Ando A."/>
            <person name="Song Q."/>
            <person name="De Santiago L.M."/>
            <person name="Hulse-Kemp A.M."/>
            <person name="Ding M."/>
            <person name="Ye W."/>
            <person name="Kirkbride R.C."/>
            <person name="Jenkins J."/>
            <person name="Plott C."/>
            <person name="Lovell J."/>
            <person name="Lin Y.M."/>
            <person name="Vaughn R."/>
            <person name="Liu B."/>
            <person name="Simpson S."/>
            <person name="Scheffler B.E."/>
            <person name="Wen L."/>
            <person name="Saski C.A."/>
            <person name="Grover C.E."/>
            <person name="Hu G."/>
            <person name="Conover J.L."/>
            <person name="Carlson J.W."/>
            <person name="Shu S."/>
            <person name="Boston L.B."/>
            <person name="Williams M."/>
            <person name="Peterson D.G."/>
            <person name="McGee K."/>
            <person name="Jones D.C."/>
            <person name="Wendel J.F."/>
            <person name="Stelly D.M."/>
            <person name="Grimwood J."/>
            <person name="Schmutz J."/>
        </authorList>
    </citation>
    <scope>NUCLEOTIDE SEQUENCE [LARGE SCALE GENOMIC DNA]</scope>
    <source>
        <strain evidence="1">cv. TM-1</strain>
    </source>
</reference>
<organism evidence="1 3">
    <name type="scientific">Gossypium hirsutum</name>
    <name type="common">Upland cotton</name>
    <name type="synonym">Gossypium mexicanum</name>
    <dbReference type="NCBI Taxonomy" id="3635"/>
    <lineage>
        <taxon>Eukaryota</taxon>
        <taxon>Viridiplantae</taxon>
        <taxon>Streptophyta</taxon>
        <taxon>Embryophyta</taxon>
        <taxon>Tracheophyta</taxon>
        <taxon>Spermatophyta</taxon>
        <taxon>Magnoliopsida</taxon>
        <taxon>eudicotyledons</taxon>
        <taxon>Gunneridae</taxon>
        <taxon>Pentapetalae</taxon>
        <taxon>rosids</taxon>
        <taxon>malvids</taxon>
        <taxon>Malvales</taxon>
        <taxon>Malvaceae</taxon>
        <taxon>Malvoideae</taxon>
        <taxon>Gossypium</taxon>
    </lineage>
</organism>
<dbReference type="Proteomes" id="UP000818029">
    <property type="component" value="Chromosome D06"/>
</dbReference>
<protein>
    <submittedName>
        <fullName evidence="2 3">Uncharacterized protein isoform X1</fullName>
    </submittedName>
</protein>
<name>A0ABM3A7W3_GOSHI</name>
<dbReference type="RefSeq" id="XP_040950939.1">
    <property type="nucleotide sequence ID" value="XM_041095005.1"/>
</dbReference>
<dbReference type="RefSeq" id="XP_040950937.1">
    <property type="nucleotide sequence ID" value="XM_041095003.1"/>
</dbReference>
<evidence type="ECO:0000313" key="6">
    <source>
        <dbReference type="RefSeq" id="XP_040950941.1"/>
    </source>
</evidence>
<evidence type="ECO:0000313" key="3">
    <source>
        <dbReference type="RefSeq" id="XP_040950938.1"/>
    </source>
</evidence>
<dbReference type="RefSeq" id="XP_040950941.1">
    <property type="nucleotide sequence ID" value="XM_041095007.1"/>
</dbReference>
<evidence type="ECO:0000313" key="1">
    <source>
        <dbReference type="Proteomes" id="UP000818029"/>
    </source>
</evidence>
<gene>
    <name evidence="2 3 4 5 6" type="primary">LOC107907292</name>
</gene>
<evidence type="ECO:0000313" key="2">
    <source>
        <dbReference type="RefSeq" id="XP_040950937.1"/>
    </source>
</evidence>